<evidence type="ECO:0000259" key="7">
    <source>
        <dbReference type="PROSITE" id="PS50109"/>
    </source>
</evidence>
<dbReference type="SUPFAM" id="SSF55874">
    <property type="entry name" value="ATPase domain of HSP90 chaperone/DNA topoisomerase II/histidine kinase"/>
    <property type="match status" value="1"/>
</dbReference>
<dbReference type="RefSeq" id="WP_151861725.1">
    <property type="nucleotide sequence ID" value="NZ_WBZC01000045.1"/>
</dbReference>
<keyword evidence="3" id="KW-0808">Transferase</keyword>
<sequence length="382" mass="44274">MAKKSVGIEQMNSILNKTISAIEESQEAIFDIAENARKECNALKGKIEEVNSKMQRLIQEVEEIELLEKKSRKRLLEVSKDFKKYKEDDIRQAYERANQLQIRLLLKRQEENDLFRMRNEIEMRFRSSEEILKKAEDLISKIGVAMEFLSGKLQDISSTLEDMQQRQDFGKKIIRAQEEERQRVARDIHDGPAQTLANVTIKAEVCEKLIDIDKERAKAELQELRTVLRDSIKDIRKIIYNLRPMSLDDLGFIPTIQRYIESFQKDYNITVDFIILSQIDVEDPVKNLSIFRIIQEALNNVRKHSKADQVKIRLEMSVKNIKLSIADNGVGFNTEEGAFKLRCDGGFGLFNIRERVELLNGTLEIKSELNKGTRVTAIIPNE</sequence>
<dbReference type="InterPro" id="IPR005467">
    <property type="entry name" value="His_kinase_dom"/>
</dbReference>
<dbReference type="InterPro" id="IPR050482">
    <property type="entry name" value="Sensor_HK_TwoCompSys"/>
</dbReference>
<dbReference type="Gene3D" id="1.20.5.1930">
    <property type="match status" value="1"/>
</dbReference>
<feature type="coiled-coil region" evidence="6">
    <location>
        <begin position="33"/>
        <end position="74"/>
    </location>
</feature>
<dbReference type="GO" id="GO:0000155">
    <property type="term" value="F:phosphorelay sensor kinase activity"/>
    <property type="evidence" value="ECO:0007669"/>
    <property type="project" value="InterPro"/>
</dbReference>
<evidence type="ECO:0000256" key="2">
    <source>
        <dbReference type="ARBA" id="ARBA00012438"/>
    </source>
</evidence>
<keyword evidence="4 8" id="KW-0418">Kinase</keyword>
<dbReference type="AlphaFoldDB" id="A0A6I0FDU8"/>
<proteinExistence type="predicted"/>
<dbReference type="Gene3D" id="3.30.565.10">
    <property type="entry name" value="Histidine kinase-like ATPase, C-terminal domain"/>
    <property type="match status" value="1"/>
</dbReference>
<dbReference type="EMBL" id="WBZC01000045">
    <property type="protein sequence ID" value="KAB3532868.1"/>
    <property type="molecule type" value="Genomic_DNA"/>
</dbReference>
<evidence type="ECO:0000256" key="4">
    <source>
        <dbReference type="ARBA" id="ARBA00022777"/>
    </source>
</evidence>
<dbReference type="PIRSF" id="PIRSF003169">
    <property type="entry name" value="STHK_DegS"/>
    <property type="match status" value="1"/>
</dbReference>
<keyword evidence="5" id="KW-0902">Two-component regulatory system</keyword>
<dbReference type="InterPro" id="IPR036890">
    <property type="entry name" value="HATPase_C_sf"/>
</dbReference>
<dbReference type="Proteomes" id="UP000432715">
    <property type="component" value="Unassembled WGS sequence"/>
</dbReference>
<dbReference type="SMART" id="SM00387">
    <property type="entry name" value="HATPase_c"/>
    <property type="match status" value="1"/>
</dbReference>
<gene>
    <name evidence="8" type="ORF">F8154_11305</name>
</gene>
<evidence type="ECO:0000313" key="9">
    <source>
        <dbReference type="Proteomes" id="UP000432715"/>
    </source>
</evidence>
<evidence type="ECO:0000256" key="5">
    <source>
        <dbReference type="ARBA" id="ARBA00023012"/>
    </source>
</evidence>
<dbReference type="InterPro" id="IPR003594">
    <property type="entry name" value="HATPase_dom"/>
</dbReference>
<evidence type="ECO:0000256" key="6">
    <source>
        <dbReference type="SAM" id="Coils"/>
    </source>
</evidence>
<keyword evidence="6" id="KW-0175">Coiled coil</keyword>
<protein>
    <recommendedName>
        <fullName evidence="2">histidine kinase</fullName>
        <ecNumber evidence="2">2.7.13.3</ecNumber>
    </recommendedName>
</protein>
<organism evidence="8 9">
    <name type="scientific">Alkaliphilus pronyensis</name>
    <dbReference type="NCBI Taxonomy" id="1482732"/>
    <lineage>
        <taxon>Bacteria</taxon>
        <taxon>Bacillati</taxon>
        <taxon>Bacillota</taxon>
        <taxon>Clostridia</taxon>
        <taxon>Peptostreptococcales</taxon>
        <taxon>Natronincolaceae</taxon>
        <taxon>Alkaliphilus</taxon>
    </lineage>
</organism>
<dbReference type="InterPro" id="IPR008595">
    <property type="entry name" value="DegS"/>
</dbReference>
<dbReference type="GO" id="GO:0016020">
    <property type="term" value="C:membrane"/>
    <property type="evidence" value="ECO:0007669"/>
    <property type="project" value="InterPro"/>
</dbReference>
<evidence type="ECO:0000256" key="3">
    <source>
        <dbReference type="ARBA" id="ARBA00022679"/>
    </source>
</evidence>
<dbReference type="Pfam" id="PF07730">
    <property type="entry name" value="HisKA_3"/>
    <property type="match status" value="1"/>
</dbReference>
<dbReference type="InterPro" id="IPR011712">
    <property type="entry name" value="Sig_transdc_His_kin_sub3_dim/P"/>
</dbReference>
<keyword evidence="9" id="KW-1185">Reference proteome</keyword>
<dbReference type="OrthoDB" id="9781904at2"/>
<evidence type="ECO:0000256" key="1">
    <source>
        <dbReference type="ARBA" id="ARBA00000085"/>
    </source>
</evidence>
<dbReference type="Pfam" id="PF02518">
    <property type="entry name" value="HATPase_c"/>
    <property type="match status" value="1"/>
</dbReference>
<dbReference type="PROSITE" id="PS50109">
    <property type="entry name" value="HIS_KIN"/>
    <property type="match status" value="1"/>
</dbReference>
<dbReference type="InterPro" id="IPR016381">
    <property type="entry name" value="Sig_transdc_His_kinase_DegS"/>
</dbReference>
<accession>A0A6I0FDU8</accession>
<evidence type="ECO:0000313" key="8">
    <source>
        <dbReference type="EMBL" id="KAB3532868.1"/>
    </source>
</evidence>
<dbReference type="CDD" id="cd16917">
    <property type="entry name" value="HATPase_UhpB-NarQ-NarX-like"/>
    <property type="match status" value="1"/>
</dbReference>
<feature type="domain" description="Histidine kinase" evidence="7">
    <location>
        <begin position="187"/>
        <end position="382"/>
    </location>
</feature>
<comment type="caution">
    <text evidence="8">The sequence shown here is derived from an EMBL/GenBank/DDBJ whole genome shotgun (WGS) entry which is preliminary data.</text>
</comment>
<dbReference type="Pfam" id="PF05384">
    <property type="entry name" value="DegS"/>
    <property type="match status" value="1"/>
</dbReference>
<dbReference type="PANTHER" id="PTHR24421">
    <property type="entry name" value="NITRATE/NITRITE SENSOR PROTEIN NARX-RELATED"/>
    <property type="match status" value="1"/>
</dbReference>
<dbReference type="PANTHER" id="PTHR24421:SF55">
    <property type="entry name" value="SENSOR HISTIDINE KINASE YDFH"/>
    <property type="match status" value="1"/>
</dbReference>
<reference evidence="8 9" key="1">
    <citation type="submission" date="2019-10" db="EMBL/GenBank/DDBJ databases">
        <title>Alkaliphilus serpentinus sp. nov. and Alkaliphilus pronyensis sp. nov., two novel anaerobic alkaliphilic species isolated from the serpentinized-hosted hydrothermal field of the Prony Bay (New Caledonia).</title>
        <authorList>
            <person name="Postec A."/>
        </authorList>
    </citation>
    <scope>NUCLEOTIDE SEQUENCE [LARGE SCALE GENOMIC DNA]</scope>
    <source>
        <strain evidence="8 9">LacV</strain>
    </source>
</reference>
<comment type="catalytic activity">
    <reaction evidence="1">
        <text>ATP + protein L-histidine = ADP + protein N-phospho-L-histidine.</text>
        <dbReference type="EC" id="2.7.13.3"/>
    </reaction>
</comment>
<dbReference type="GO" id="GO:0046983">
    <property type="term" value="F:protein dimerization activity"/>
    <property type="evidence" value="ECO:0007669"/>
    <property type="project" value="InterPro"/>
</dbReference>
<name>A0A6I0FDU8_9FIRM</name>
<dbReference type="EC" id="2.7.13.3" evidence="2"/>